<feature type="compositionally biased region" description="Polar residues" evidence="13">
    <location>
        <begin position="232"/>
        <end position="245"/>
    </location>
</feature>
<evidence type="ECO:0000256" key="2">
    <source>
        <dbReference type="ARBA" id="ARBA00016337"/>
    </source>
</evidence>
<evidence type="ECO:0000256" key="12">
    <source>
        <dbReference type="RuleBase" id="RU363002"/>
    </source>
</evidence>
<dbReference type="GO" id="GO:0016740">
    <property type="term" value="F:transferase activity"/>
    <property type="evidence" value="ECO:0007669"/>
    <property type="project" value="UniProtKB-UniRule"/>
</dbReference>
<dbReference type="PIRSF" id="PIRSF006268">
    <property type="entry name" value="ApbE"/>
    <property type="match status" value="1"/>
</dbReference>
<keyword evidence="12" id="KW-0472">Membrane</keyword>
<dbReference type="EMBL" id="FUXI01000027">
    <property type="protein sequence ID" value="SKA00306.1"/>
    <property type="molecule type" value="Genomic_DNA"/>
</dbReference>
<dbReference type="OrthoDB" id="9778595at2"/>
<keyword evidence="15" id="KW-1185">Reference proteome</keyword>
<dbReference type="Gene3D" id="3.10.520.10">
    <property type="entry name" value="ApbE-like domains"/>
    <property type="match status" value="1"/>
</dbReference>
<evidence type="ECO:0000256" key="11">
    <source>
        <dbReference type="PIRSR" id="PIRSR006268-2"/>
    </source>
</evidence>
<comment type="function">
    <text evidence="12">Flavin transferase that catalyzes the transfer of the FMN moiety of FAD and its covalent binding to the hydroxyl group of a threonine residue in a target flavoprotein.</text>
</comment>
<evidence type="ECO:0000256" key="6">
    <source>
        <dbReference type="ARBA" id="ARBA00022827"/>
    </source>
</evidence>
<organism evidence="14 15">
    <name type="scientific">Pilibacter termitis</name>
    <dbReference type="NCBI Taxonomy" id="263852"/>
    <lineage>
        <taxon>Bacteria</taxon>
        <taxon>Bacillati</taxon>
        <taxon>Bacillota</taxon>
        <taxon>Bacilli</taxon>
        <taxon>Lactobacillales</taxon>
        <taxon>Enterococcaceae</taxon>
        <taxon>Pilibacter</taxon>
    </lineage>
</organism>
<keyword evidence="5 10" id="KW-0479">Metal-binding</keyword>
<evidence type="ECO:0000256" key="5">
    <source>
        <dbReference type="ARBA" id="ARBA00022723"/>
    </source>
</evidence>
<name>A0A1T4Q9I7_9ENTE</name>
<feature type="binding site" evidence="11">
    <location>
        <position position="178"/>
    </location>
    <ligand>
        <name>Mg(2+)</name>
        <dbReference type="ChEBI" id="CHEBI:18420"/>
    </ligand>
</feature>
<keyword evidence="3 10" id="KW-0285">Flavoprotein</keyword>
<dbReference type="GO" id="GO:0005886">
    <property type="term" value="C:plasma membrane"/>
    <property type="evidence" value="ECO:0007669"/>
    <property type="project" value="UniProtKB-SubCell"/>
</dbReference>
<dbReference type="Pfam" id="PF02424">
    <property type="entry name" value="ApbE"/>
    <property type="match status" value="1"/>
</dbReference>
<evidence type="ECO:0000256" key="10">
    <source>
        <dbReference type="PIRNR" id="PIRNR006268"/>
    </source>
</evidence>
<keyword evidence="12" id="KW-0997">Cell inner membrane</keyword>
<reference evidence="14 15" key="1">
    <citation type="submission" date="2017-02" db="EMBL/GenBank/DDBJ databases">
        <authorList>
            <person name="Peterson S.W."/>
        </authorList>
    </citation>
    <scope>NUCLEOTIDE SEQUENCE [LARGE SCALE GENOMIC DNA]</scope>
    <source>
        <strain evidence="14 15">ATCC BAA-1030</strain>
    </source>
</reference>
<accession>A0A1T4Q9I7</accession>
<dbReference type="PROSITE" id="PS51257">
    <property type="entry name" value="PROKAR_LIPOPROTEIN"/>
    <property type="match status" value="1"/>
</dbReference>
<keyword evidence="12" id="KW-1003">Cell membrane</keyword>
<proteinExistence type="inferred from homology"/>
<evidence type="ECO:0000256" key="8">
    <source>
        <dbReference type="ARBA" id="ARBA00031306"/>
    </source>
</evidence>
<evidence type="ECO:0000256" key="4">
    <source>
        <dbReference type="ARBA" id="ARBA00022679"/>
    </source>
</evidence>
<dbReference type="STRING" id="263852.SAMN02745116_02108"/>
<evidence type="ECO:0000256" key="13">
    <source>
        <dbReference type="SAM" id="MobiDB-lite"/>
    </source>
</evidence>
<evidence type="ECO:0000256" key="1">
    <source>
        <dbReference type="ARBA" id="ARBA00011955"/>
    </source>
</evidence>
<dbReference type="InterPro" id="IPR003374">
    <property type="entry name" value="ApbE-like_sf"/>
</dbReference>
<protein>
    <recommendedName>
        <fullName evidence="2 10">FAD:protein FMN transferase</fullName>
        <ecNumber evidence="1 10">2.7.1.180</ecNumber>
    </recommendedName>
    <alternativeName>
        <fullName evidence="8 10">Flavin transferase</fullName>
    </alternativeName>
</protein>
<gene>
    <name evidence="14" type="ORF">SAMN02745116_02108</name>
</gene>
<comment type="catalytic activity">
    <reaction evidence="9 10 12">
        <text>L-threonyl-[protein] + FAD = FMN-L-threonyl-[protein] + AMP + H(+)</text>
        <dbReference type="Rhea" id="RHEA:36847"/>
        <dbReference type="Rhea" id="RHEA-COMP:11060"/>
        <dbReference type="Rhea" id="RHEA-COMP:11061"/>
        <dbReference type="ChEBI" id="CHEBI:15378"/>
        <dbReference type="ChEBI" id="CHEBI:30013"/>
        <dbReference type="ChEBI" id="CHEBI:57692"/>
        <dbReference type="ChEBI" id="CHEBI:74257"/>
        <dbReference type="ChEBI" id="CHEBI:456215"/>
        <dbReference type="EC" id="2.7.1.180"/>
    </reaction>
</comment>
<keyword evidence="4 10" id="KW-0808">Transferase</keyword>
<evidence type="ECO:0000256" key="7">
    <source>
        <dbReference type="ARBA" id="ARBA00022842"/>
    </source>
</evidence>
<comment type="cofactor">
    <cofactor evidence="11">
        <name>Mg(2+)</name>
        <dbReference type="ChEBI" id="CHEBI:18420"/>
    </cofactor>
    <cofactor evidence="11">
        <name>Mn(2+)</name>
        <dbReference type="ChEBI" id="CHEBI:29035"/>
    </cofactor>
    <text evidence="11">Magnesium. Can also use manganese.</text>
</comment>
<keyword evidence="6 10" id="KW-0274">FAD</keyword>
<dbReference type="RefSeq" id="WP_159443298.1">
    <property type="nucleotide sequence ID" value="NZ_FUXI01000027.1"/>
</dbReference>
<evidence type="ECO:0000256" key="3">
    <source>
        <dbReference type="ARBA" id="ARBA00022630"/>
    </source>
</evidence>
<feature type="binding site" evidence="11">
    <location>
        <position position="301"/>
    </location>
    <ligand>
        <name>Mg(2+)</name>
        <dbReference type="ChEBI" id="CHEBI:18420"/>
    </ligand>
</feature>
<keyword evidence="12 14" id="KW-0449">Lipoprotein</keyword>
<dbReference type="PANTHER" id="PTHR30040:SF2">
    <property type="entry name" value="FAD:PROTEIN FMN TRANSFERASE"/>
    <property type="match status" value="1"/>
</dbReference>
<dbReference type="InterPro" id="IPR024932">
    <property type="entry name" value="ApbE"/>
</dbReference>
<dbReference type="Proteomes" id="UP000190328">
    <property type="component" value="Unassembled WGS sequence"/>
</dbReference>
<dbReference type="GO" id="GO:0046872">
    <property type="term" value="F:metal ion binding"/>
    <property type="evidence" value="ECO:0007669"/>
    <property type="project" value="UniProtKB-UniRule"/>
</dbReference>
<dbReference type="PANTHER" id="PTHR30040">
    <property type="entry name" value="THIAMINE BIOSYNTHESIS LIPOPROTEIN APBE"/>
    <property type="match status" value="1"/>
</dbReference>
<feature type="region of interest" description="Disordered" evidence="13">
    <location>
        <begin position="228"/>
        <end position="247"/>
    </location>
</feature>
<comment type="similarity">
    <text evidence="10 12">Belongs to the ApbE family.</text>
</comment>
<dbReference type="AlphaFoldDB" id="A0A1T4Q9I7"/>
<evidence type="ECO:0000313" key="15">
    <source>
        <dbReference type="Proteomes" id="UP000190328"/>
    </source>
</evidence>
<dbReference type="SUPFAM" id="SSF143631">
    <property type="entry name" value="ApbE-like"/>
    <property type="match status" value="1"/>
</dbReference>
<comment type="subcellular location">
    <subcellularLocation>
        <location evidence="12">Cell inner membrane</location>
        <topology evidence="12">Lipid-anchor</topology>
        <orientation evidence="12">Periplasmic side</orientation>
    </subcellularLocation>
</comment>
<sequence length="358" mass="39741">MKKKMFIVGVFLFTGISFLSGCGDKKAELLDKPLSRQEFQVGTYVSIKIYDKDKEKALDKVFTLVQDLEEKIEVNEEGVSEVDLINENSGVAPVKVSKEVFDLISEAKEYAEQTRGMYEPAIGAITSLWHIGFSDAKKPENEEITPLLDKLSYQDIELDDTDMSVFLKKKGMKLDLGGIGKAFIAEKVMTSLKNDGVTTAILDFGGHVFVIGENPKTEDGKWIVSMQDPSKETSTGQDNSQTSVGKLSGGSGDYITTSMYERYLVIGDKVYSHLMDPATGYPYDNDLLAVMISGEDYVRDDALSNALYDMGLEKGLAYANEQGDIKALFITNDKKVYLTDNLKENFTLNKKSEFQLGK</sequence>
<dbReference type="EC" id="2.7.1.180" evidence="1 10"/>
<evidence type="ECO:0000256" key="9">
    <source>
        <dbReference type="ARBA" id="ARBA00048540"/>
    </source>
</evidence>
<keyword evidence="7 10" id="KW-0460">Magnesium</keyword>
<evidence type="ECO:0000313" key="14">
    <source>
        <dbReference type="EMBL" id="SKA00306.1"/>
    </source>
</evidence>